<evidence type="ECO:0000313" key="10">
    <source>
        <dbReference type="EMBL" id="CAG6659489.1"/>
    </source>
</evidence>
<evidence type="ECO:0000256" key="4">
    <source>
        <dbReference type="ARBA" id="ARBA00022692"/>
    </source>
</evidence>
<evidence type="ECO:0000256" key="3">
    <source>
        <dbReference type="ARBA" id="ARBA00022679"/>
    </source>
</evidence>
<keyword evidence="4" id="KW-0812">Transmembrane</keyword>
<reference evidence="10" key="1">
    <citation type="submission" date="2021-05" db="EMBL/GenBank/DDBJ databases">
        <authorList>
            <person name="Alioto T."/>
            <person name="Alioto T."/>
            <person name="Gomez Garrido J."/>
        </authorList>
    </citation>
    <scope>NUCLEOTIDE SEQUENCE</scope>
</reference>
<proteinExistence type="inferred from homology"/>
<dbReference type="SUPFAM" id="SSF52540">
    <property type="entry name" value="P-loop containing nucleoside triphosphate hydrolases"/>
    <property type="match status" value="1"/>
</dbReference>
<evidence type="ECO:0000256" key="9">
    <source>
        <dbReference type="ARBA" id="ARBA00023180"/>
    </source>
</evidence>
<dbReference type="PANTHER" id="PTHR14647:SF87">
    <property type="entry name" value="PUTATIVE-RELATED"/>
    <property type="match status" value="1"/>
</dbReference>
<dbReference type="GO" id="GO:0000139">
    <property type="term" value="C:Golgi membrane"/>
    <property type="evidence" value="ECO:0007669"/>
    <property type="project" value="UniProtKB-SubCell"/>
</dbReference>
<evidence type="ECO:0000256" key="7">
    <source>
        <dbReference type="ARBA" id="ARBA00023034"/>
    </source>
</evidence>
<comment type="similarity">
    <text evidence="2">Belongs to the galactose-3-O-sulfotransferase family.</text>
</comment>
<dbReference type="InterPro" id="IPR009729">
    <property type="entry name" value="Gal-3-0_sulfotransfrase"/>
</dbReference>
<evidence type="ECO:0000256" key="1">
    <source>
        <dbReference type="ARBA" id="ARBA00004323"/>
    </source>
</evidence>
<protein>
    <submittedName>
        <fullName evidence="10">Galactosylceramide sulfotransferase</fullName>
    </submittedName>
</protein>
<evidence type="ECO:0000256" key="8">
    <source>
        <dbReference type="ARBA" id="ARBA00023136"/>
    </source>
</evidence>
<name>A0A8D8S2X1_9HEMI</name>
<keyword evidence="7" id="KW-0333">Golgi apparatus</keyword>
<accession>A0A8D8S2X1</accession>
<dbReference type="GO" id="GO:0009247">
    <property type="term" value="P:glycolipid biosynthetic process"/>
    <property type="evidence" value="ECO:0007669"/>
    <property type="project" value="InterPro"/>
</dbReference>
<keyword evidence="8" id="KW-0472">Membrane</keyword>
<dbReference type="Pfam" id="PF06990">
    <property type="entry name" value="Gal-3-0_sulfotr"/>
    <property type="match status" value="1"/>
</dbReference>
<dbReference type="EMBL" id="HBUF01194347">
    <property type="protein sequence ID" value="CAG6659489.1"/>
    <property type="molecule type" value="Transcribed_RNA"/>
</dbReference>
<evidence type="ECO:0000256" key="6">
    <source>
        <dbReference type="ARBA" id="ARBA00022989"/>
    </source>
</evidence>
<comment type="subcellular location">
    <subcellularLocation>
        <location evidence="1">Golgi apparatus membrane</location>
        <topology evidence="1">Single-pass type II membrane protein</topology>
    </subcellularLocation>
</comment>
<dbReference type="PANTHER" id="PTHR14647">
    <property type="entry name" value="GALACTOSE-3-O-SULFOTRANSFERASE"/>
    <property type="match status" value="1"/>
</dbReference>
<dbReference type="GO" id="GO:0001733">
    <property type="term" value="F:galactosylceramide sulfotransferase activity"/>
    <property type="evidence" value="ECO:0007669"/>
    <property type="project" value="InterPro"/>
</dbReference>
<sequence>MMRVSSTVTVCSFVFFGIIVLFTVQSFLFRTSCDESEHVIHNGSNCQSRCITKEEKSIPTLPTIARKRESIFFLKAHKCGSSTVQNILLRYGRENNLSFVLPSKQNYIGHPKPFSRGLISEDLRTQDNKYNVFAHHSRYNSDEVKLAMKPDAAFVTILRDPGTLFESLYTFCRFERRYNISFEKFKSEPAQHSHLLHSRHGSRFGRNQMCFDLGLDETLFFQDKYVNELIDDIEKDFDLVMISEYMEVSLVLLADLMGWPLEQVVYLNSNVRQEKNKNKLTGDEMEAMRAINPEDTKLYKHFLEKFKRRVEAYGVDRMKLQVDKLIRLNQDLYQMCVEEENTRGYAYTYSYRVKSGAPVLCYLAAKGELHFTEQLRKEQLYKLRQLRNIERLMSKNRVTMNHVSA</sequence>
<keyword evidence="5" id="KW-0735">Signal-anchor</keyword>
<keyword evidence="9" id="KW-0325">Glycoprotein</keyword>
<dbReference type="InterPro" id="IPR027417">
    <property type="entry name" value="P-loop_NTPase"/>
</dbReference>
<organism evidence="10">
    <name type="scientific">Cacopsylla melanoneura</name>
    <dbReference type="NCBI Taxonomy" id="428564"/>
    <lineage>
        <taxon>Eukaryota</taxon>
        <taxon>Metazoa</taxon>
        <taxon>Ecdysozoa</taxon>
        <taxon>Arthropoda</taxon>
        <taxon>Hexapoda</taxon>
        <taxon>Insecta</taxon>
        <taxon>Pterygota</taxon>
        <taxon>Neoptera</taxon>
        <taxon>Paraneoptera</taxon>
        <taxon>Hemiptera</taxon>
        <taxon>Sternorrhyncha</taxon>
        <taxon>Psylloidea</taxon>
        <taxon>Psyllidae</taxon>
        <taxon>Psyllinae</taxon>
        <taxon>Cacopsylla</taxon>
    </lineage>
</organism>
<keyword evidence="6" id="KW-1133">Transmembrane helix</keyword>
<dbReference type="AlphaFoldDB" id="A0A8D8S2X1"/>
<dbReference type="Gene3D" id="3.40.50.300">
    <property type="entry name" value="P-loop containing nucleotide triphosphate hydrolases"/>
    <property type="match status" value="1"/>
</dbReference>
<evidence type="ECO:0000256" key="5">
    <source>
        <dbReference type="ARBA" id="ARBA00022968"/>
    </source>
</evidence>
<evidence type="ECO:0000256" key="2">
    <source>
        <dbReference type="ARBA" id="ARBA00008124"/>
    </source>
</evidence>
<keyword evidence="3 10" id="KW-0808">Transferase</keyword>